<dbReference type="GO" id="GO:0004197">
    <property type="term" value="F:cysteine-type endopeptidase activity"/>
    <property type="evidence" value="ECO:0007669"/>
    <property type="project" value="UniProtKB-EC"/>
</dbReference>
<gene>
    <name evidence="10" type="ORF">PV10_02875</name>
</gene>
<comment type="subunit">
    <text evidence="7">Homohexamer. Binds to nucleic acids. Binds single-stranded DNA and RNA with higher affinity than double-stranded DNA.</text>
</comment>
<dbReference type="GO" id="GO:0005739">
    <property type="term" value="C:mitochondrion"/>
    <property type="evidence" value="ECO:0007669"/>
    <property type="project" value="UniProtKB-SubCell"/>
</dbReference>
<dbReference type="GO" id="GO:0009636">
    <property type="term" value="P:response to toxic substance"/>
    <property type="evidence" value="ECO:0007669"/>
    <property type="project" value="TreeGrafter"/>
</dbReference>
<keyword evidence="4 8" id="KW-0378">Hydrolase</keyword>
<feature type="active site" evidence="9">
    <location>
        <position position="431"/>
    </location>
</feature>
<dbReference type="InterPro" id="IPR038765">
    <property type="entry name" value="Papain-like_cys_pep_sf"/>
</dbReference>
<dbReference type="FunFam" id="3.90.70.10:FF:000021">
    <property type="entry name" value="Bleomycin hydrolase"/>
    <property type="match status" value="1"/>
</dbReference>
<dbReference type="PANTHER" id="PTHR10363:SF2">
    <property type="entry name" value="BLEOMYCIN HYDROLASE"/>
    <property type="match status" value="1"/>
</dbReference>
<evidence type="ECO:0000256" key="9">
    <source>
        <dbReference type="PIRSR" id="PIRSR005700-1"/>
    </source>
</evidence>
<dbReference type="MEROPS" id="C01.085"/>
<evidence type="ECO:0000256" key="6">
    <source>
        <dbReference type="ARBA" id="ARBA00025347"/>
    </source>
</evidence>
<keyword evidence="8" id="KW-0496">Mitochondrion</keyword>
<accession>A0A0D1X0A5</accession>
<dbReference type="EMBL" id="KN847521">
    <property type="protein sequence ID" value="KIV95195.1"/>
    <property type="molecule type" value="Genomic_DNA"/>
</dbReference>
<protein>
    <recommendedName>
        <fullName evidence="8">Cysteine proteinase 1, mitochondrial</fullName>
        <ecNumber evidence="8">3.4.22.40</ecNumber>
    </recommendedName>
</protein>
<dbReference type="SUPFAM" id="SSF54001">
    <property type="entry name" value="Cysteine proteinases"/>
    <property type="match status" value="1"/>
</dbReference>
<dbReference type="AlphaFoldDB" id="A0A0D1X0A5"/>
<dbReference type="Pfam" id="PF03051">
    <property type="entry name" value="Peptidase_C1_2"/>
    <property type="match status" value="1"/>
</dbReference>
<dbReference type="RefSeq" id="XP_016226769.1">
    <property type="nucleotide sequence ID" value="XM_016367251.1"/>
</dbReference>
<dbReference type="PIRSF" id="PIRSF005700">
    <property type="entry name" value="PepC"/>
    <property type="match status" value="1"/>
</dbReference>
<evidence type="ECO:0000256" key="1">
    <source>
        <dbReference type="ARBA" id="ARBA00000423"/>
    </source>
</evidence>
<keyword evidence="2 8" id="KW-0963">Cytoplasm</keyword>
<dbReference type="STRING" id="212818.A0A0D1X0A5"/>
<comment type="similarity">
    <text evidence="8">Belongs to the peptidase C1 family.</text>
</comment>
<dbReference type="VEuPathDB" id="FungiDB:PV10_02875"/>
<evidence type="ECO:0000256" key="2">
    <source>
        <dbReference type="ARBA" id="ARBA00022490"/>
    </source>
</evidence>
<feature type="active site" evidence="9">
    <location>
        <position position="128"/>
    </location>
</feature>
<sequence>MGNSQSTTSSRDPAVEKLLVQQLQNLRTRDTIRQHQVDHEEYIHVDTEKGIPHTYSTDPTLSIDAANAWQKELLHDPKNRFALNALLSNDVRSVVANKVATLPDTQTFNIQIPFEGSPVTNQRSSGRCWLFATTNVLRVPIMKKYNLKEFELSQAYLFFWDKLEKANWFLEQVIDTADQDLDSRLIQELLGAPVNDGGQWDMAANLVEKYGLVPQKLYPDSFNAQNSGVLNNILTTKLREDALTLRSLVTKPNIKKSSIIATKTKFIQEVHLILTLLLGPPPKTDEQFTWEFYDATNKYHKFSKTPLELAKDISTPSVVRSLNADVNQLFSLVNDPRNKYNQLMTVDRLGNVVGGRPITYVNVDIATMKTAAINMLRAGLPVFFGSDVGKYSNSSSGIMDTALYDYNLAFNISLSMSKSQRLKARESAMTHAMVLTAVQVEDGKSVRWRVQNSWGESAGEKGFFVMTDKWLDEFVYQVVVDPGFVSKEIRDLLKTEPLTLPLWDPMGALA</sequence>
<keyword evidence="11" id="KW-1185">Reference proteome</keyword>
<evidence type="ECO:0000313" key="11">
    <source>
        <dbReference type="Proteomes" id="UP000054302"/>
    </source>
</evidence>
<dbReference type="CDD" id="cd00585">
    <property type="entry name" value="Peptidase_C1B"/>
    <property type="match status" value="1"/>
</dbReference>
<feature type="active site" evidence="9">
    <location>
        <position position="452"/>
    </location>
</feature>
<dbReference type="GO" id="GO:0006508">
    <property type="term" value="P:proteolysis"/>
    <property type="evidence" value="ECO:0007669"/>
    <property type="project" value="UniProtKB-KW"/>
</dbReference>
<evidence type="ECO:0000256" key="5">
    <source>
        <dbReference type="ARBA" id="ARBA00022807"/>
    </source>
</evidence>
<evidence type="ECO:0000256" key="8">
    <source>
        <dbReference type="PIRNR" id="PIRNR005700"/>
    </source>
</evidence>
<proteinExistence type="inferred from homology"/>
<evidence type="ECO:0000256" key="3">
    <source>
        <dbReference type="ARBA" id="ARBA00022670"/>
    </source>
</evidence>
<dbReference type="OrthoDB" id="2666448at2759"/>
<name>A0A0D1X0A5_EXOME</name>
<comment type="function">
    <text evidence="6">The normal physiological role of the enzyme is unknown, but it is not essential for the viability of yeast cells. Has aminopeptidase activity, shortening substrate peptides sequentially by 1 amino acid. Has bleomycin hydrolase activity, which can protect the cell from the toxic effects of bleomycin. Has homocysteine-thiolactonase activity, protecting the cell against homocysteine toxicity. Acts as a repressor in the GAL4 regulatory system, but this does not require either the peptidase or nucleic acid-binding activities.</text>
</comment>
<dbReference type="InterPro" id="IPR004134">
    <property type="entry name" value="Peptidase_C1B"/>
</dbReference>
<dbReference type="PROSITE" id="PS00139">
    <property type="entry name" value="THIOL_PROTEASE_CYS"/>
    <property type="match status" value="1"/>
</dbReference>
<dbReference type="OMA" id="QSYTFFW"/>
<reference evidence="10 11" key="1">
    <citation type="submission" date="2015-01" db="EMBL/GenBank/DDBJ databases">
        <title>The Genome Sequence of Exophiala mesophila CBS40295.</title>
        <authorList>
            <consortium name="The Broad Institute Genomics Platform"/>
            <person name="Cuomo C."/>
            <person name="de Hoog S."/>
            <person name="Gorbushina A."/>
            <person name="Stielow B."/>
            <person name="Teixiera M."/>
            <person name="Abouelleil A."/>
            <person name="Chapman S.B."/>
            <person name="Priest M."/>
            <person name="Young S.K."/>
            <person name="Wortman J."/>
            <person name="Nusbaum C."/>
            <person name="Birren B."/>
        </authorList>
    </citation>
    <scope>NUCLEOTIDE SEQUENCE [LARGE SCALE GENOMIC DNA]</scope>
    <source>
        <strain evidence="10 11">CBS 40295</strain>
    </source>
</reference>
<evidence type="ECO:0000256" key="7">
    <source>
        <dbReference type="ARBA" id="ARBA00026080"/>
    </source>
</evidence>
<organism evidence="10 11">
    <name type="scientific">Exophiala mesophila</name>
    <name type="common">Black yeast-like fungus</name>
    <dbReference type="NCBI Taxonomy" id="212818"/>
    <lineage>
        <taxon>Eukaryota</taxon>
        <taxon>Fungi</taxon>
        <taxon>Dikarya</taxon>
        <taxon>Ascomycota</taxon>
        <taxon>Pezizomycotina</taxon>
        <taxon>Eurotiomycetes</taxon>
        <taxon>Chaetothyriomycetidae</taxon>
        <taxon>Chaetothyriales</taxon>
        <taxon>Herpotrichiellaceae</taxon>
        <taxon>Exophiala</taxon>
    </lineage>
</organism>
<dbReference type="HOGENOM" id="CLU_038600_0_1_1"/>
<evidence type="ECO:0000256" key="4">
    <source>
        <dbReference type="ARBA" id="ARBA00022801"/>
    </source>
</evidence>
<dbReference type="GO" id="GO:0070005">
    <property type="term" value="F:cysteine-type aminopeptidase activity"/>
    <property type="evidence" value="ECO:0007669"/>
    <property type="project" value="InterPro"/>
</dbReference>
<comment type="function">
    <text evidence="8">Has aminopeptidase activity, shortening substrate peptides sequentially by 1 amino acid. Has bleomycin hydrolase activity, which can protect the cell from the toxic effects of bleomycin. Has homocysteine-thiolactonase activity, protecting the cell against homocysteine toxicity.</text>
</comment>
<dbReference type="Proteomes" id="UP000054302">
    <property type="component" value="Unassembled WGS sequence"/>
</dbReference>
<dbReference type="InterPro" id="IPR000169">
    <property type="entry name" value="Pept_cys_AS"/>
</dbReference>
<dbReference type="PANTHER" id="PTHR10363">
    <property type="entry name" value="BLEOMYCIN HYDROLASE"/>
    <property type="match status" value="1"/>
</dbReference>
<comment type="subcellular location">
    <subcellularLocation>
        <location evidence="8">Mitochondrion</location>
    </subcellularLocation>
    <subcellularLocation>
        <location evidence="8">Cytoplasm</location>
    </subcellularLocation>
</comment>
<dbReference type="Gene3D" id="3.90.70.10">
    <property type="entry name" value="Cysteine proteinases"/>
    <property type="match status" value="1"/>
</dbReference>
<dbReference type="EC" id="3.4.22.40" evidence="8"/>
<evidence type="ECO:0000313" key="10">
    <source>
        <dbReference type="EMBL" id="KIV95195.1"/>
    </source>
</evidence>
<keyword evidence="3 8" id="KW-0645">Protease</keyword>
<comment type="catalytic activity">
    <reaction evidence="1 8">
        <text>Inactivates bleomycin B2 (a cytotoxic glycometallopeptide) by hydrolysis of a carboxyamide bond of beta-aminoalanine, but also shows general aminopeptidase activity. The specificity varies somewhat with source, but amino acid arylamides of Met, Leu and Ala are preferred.</text>
        <dbReference type="EC" id="3.4.22.40"/>
    </reaction>
</comment>
<keyword evidence="5 8" id="KW-0788">Thiol protease</keyword>
<dbReference type="GO" id="GO:0043418">
    <property type="term" value="P:homocysteine catabolic process"/>
    <property type="evidence" value="ECO:0007669"/>
    <property type="project" value="TreeGrafter"/>
</dbReference>
<dbReference type="GeneID" id="27320720"/>